<reference evidence="1 2" key="1">
    <citation type="submission" date="2020-10" db="EMBL/GenBank/DDBJ databases">
        <title>Phylogeny of dyella-like bacteria.</title>
        <authorList>
            <person name="Fu J."/>
        </authorList>
    </citation>
    <scope>NUCLEOTIDE SEQUENCE [LARGE SCALE GENOMIC DNA]</scope>
    <source>
        <strain evidence="1 2">DHG40</strain>
    </source>
</reference>
<sequence length="168" mass="17932">MSEFSARHAILMGSYISSVMPATVVPEVIAPDLSMEDLNVMADALVSEGLIVKLPGLVSTIIEDRITCPYDLTDKGKGLIGIGAGLPKMDFSLIKIIVATGGSIVHNVETTTTSISVSTFEQNLLNRIEMSDHSEQEKHEARSKLKEFLAHPLLSAALEAVLGATLKG</sequence>
<accession>A0ABW8ILY8</accession>
<gene>
    <name evidence="1" type="ORF">ISP18_14125</name>
</gene>
<dbReference type="RefSeq" id="WP_380013131.1">
    <property type="nucleotide sequence ID" value="NZ_JADIKI010000023.1"/>
</dbReference>
<evidence type="ECO:0000313" key="2">
    <source>
        <dbReference type="Proteomes" id="UP001620409"/>
    </source>
</evidence>
<protein>
    <recommendedName>
        <fullName evidence="3">Transcriptional regulator</fullName>
    </recommendedName>
</protein>
<dbReference type="EMBL" id="JADIKI010000023">
    <property type="protein sequence ID" value="MFK2855734.1"/>
    <property type="molecule type" value="Genomic_DNA"/>
</dbReference>
<keyword evidence="2" id="KW-1185">Reference proteome</keyword>
<dbReference type="Proteomes" id="UP001620409">
    <property type="component" value="Unassembled WGS sequence"/>
</dbReference>
<comment type="caution">
    <text evidence="1">The sequence shown here is derived from an EMBL/GenBank/DDBJ whole genome shotgun (WGS) entry which is preliminary data.</text>
</comment>
<proteinExistence type="predicted"/>
<evidence type="ECO:0000313" key="1">
    <source>
        <dbReference type="EMBL" id="MFK2855734.1"/>
    </source>
</evidence>
<name>A0ABW8ILY8_9GAMM</name>
<evidence type="ECO:0008006" key="3">
    <source>
        <dbReference type="Google" id="ProtNLM"/>
    </source>
</evidence>
<organism evidence="1 2">
    <name type="scientific">Dyella humi</name>
    <dbReference type="NCBI Taxonomy" id="1770547"/>
    <lineage>
        <taxon>Bacteria</taxon>
        <taxon>Pseudomonadati</taxon>
        <taxon>Pseudomonadota</taxon>
        <taxon>Gammaproteobacteria</taxon>
        <taxon>Lysobacterales</taxon>
        <taxon>Rhodanobacteraceae</taxon>
        <taxon>Dyella</taxon>
    </lineage>
</organism>